<evidence type="ECO:0000256" key="1">
    <source>
        <dbReference type="SAM" id="SignalP"/>
    </source>
</evidence>
<evidence type="ECO:0000313" key="2">
    <source>
        <dbReference type="EMBL" id="KAG8571657.1"/>
    </source>
</evidence>
<name>A0AAV7BGW0_ENGPU</name>
<gene>
    <name evidence="2" type="ORF">GDO81_011741</name>
</gene>
<organism evidence="2 3">
    <name type="scientific">Engystomops pustulosus</name>
    <name type="common">Tungara frog</name>
    <name type="synonym">Physalaemus pustulosus</name>
    <dbReference type="NCBI Taxonomy" id="76066"/>
    <lineage>
        <taxon>Eukaryota</taxon>
        <taxon>Metazoa</taxon>
        <taxon>Chordata</taxon>
        <taxon>Craniata</taxon>
        <taxon>Vertebrata</taxon>
        <taxon>Euteleostomi</taxon>
        <taxon>Amphibia</taxon>
        <taxon>Batrachia</taxon>
        <taxon>Anura</taxon>
        <taxon>Neobatrachia</taxon>
        <taxon>Hyloidea</taxon>
        <taxon>Leptodactylidae</taxon>
        <taxon>Leiuperinae</taxon>
        <taxon>Engystomops</taxon>
    </lineage>
</organism>
<evidence type="ECO:0000313" key="3">
    <source>
        <dbReference type="Proteomes" id="UP000824782"/>
    </source>
</evidence>
<accession>A0AAV7BGW0</accession>
<keyword evidence="1" id="KW-0732">Signal</keyword>
<feature type="signal peptide" evidence="1">
    <location>
        <begin position="1"/>
        <end position="16"/>
    </location>
</feature>
<proteinExistence type="predicted"/>
<dbReference type="AlphaFoldDB" id="A0AAV7BGW0"/>
<dbReference type="EMBL" id="WNYA01000005">
    <property type="protein sequence ID" value="KAG8571657.1"/>
    <property type="molecule type" value="Genomic_DNA"/>
</dbReference>
<reference evidence="2" key="1">
    <citation type="thesis" date="2020" institute="ProQuest LLC" country="789 East Eisenhower Parkway, Ann Arbor, MI, USA">
        <title>Comparative Genomics and Chromosome Evolution.</title>
        <authorList>
            <person name="Mudd A.B."/>
        </authorList>
    </citation>
    <scope>NUCLEOTIDE SEQUENCE</scope>
    <source>
        <strain evidence="2">237g6f4</strain>
        <tissue evidence="2">Blood</tissue>
    </source>
</reference>
<keyword evidence="3" id="KW-1185">Reference proteome</keyword>
<sequence length="79" mass="8773">MTFSSSIFFISPLSLAVSLPSPVPFLFSSLLFHAITVLSSPTQSPFFPCYSFIFLSISSHTQSPFSTCYSFIFLFIISL</sequence>
<protein>
    <submittedName>
        <fullName evidence="2">Uncharacterized protein</fullName>
    </submittedName>
</protein>
<feature type="chain" id="PRO_5043585890" evidence="1">
    <location>
        <begin position="17"/>
        <end position="79"/>
    </location>
</feature>
<dbReference type="Proteomes" id="UP000824782">
    <property type="component" value="Unassembled WGS sequence"/>
</dbReference>
<comment type="caution">
    <text evidence="2">The sequence shown here is derived from an EMBL/GenBank/DDBJ whole genome shotgun (WGS) entry which is preliminary data.</text>
</comment>